<dbReference type="Gene3D" id="3.40.1110.10">
    <property type="entry name" value="Calcium-transporting ATPase, cytoplasmic domain N"/>
    <property type="match status" value="2"/>
</dbReference>
<dbReference type="SUPFAM" id="SSF56784">
    <property type="entry name" value="HAD-like"/>
    <property type="match status" value="1"/>
</dbReference>
<keyword evidence="2" id="KW-1003">Cell membrane</keyword>
<feature type="transmembrane region" description="Helical" evidence="9">
    <location>
        <begin position="522"/>
        <end position="543"/>
    </location>
</feature>
<dbReference type="GO" id="GO:0006883">
    <property type="term" value="P:intracellular sodium ion homeostasis"/>
    <property type="evidence" value="ECO:0007669"/>
    <property type="project" value="TreeGrafter"/>
</dbReference>
<keyword evidence="12" id="KW-1185">Reference proteome</keyword>
<dbReference type="InterPro" id="IPR050510">
    <property type="entry name" value="Cation_transp_ATPase_P-type"/>
</dbReference>
<dbReference type="Pfam" id="PF00122">
    <property type="entry name" value="E1-E2_ATPase"/>
    <property type="match status" value="1"/>
</dbReference>
<dbReference type="GO" id="GO:0005886">
    <property type="term" value="C:plasma membrane"/>
    <property type="evidence" value="ECO:0007669"/>
    <property type="project" value="UniProtKB-SubCell"/>
</dbReference>
<dbReference type="SMART" id="SM00831">
    <property type="entry name" value="Cation_ATPase_N"/>
    <property type="match status" value="1"/>
</dbReference>
<comment type="caution">
    <text evidence="11">The sequence shown here is derived from an EMBL/GenBank/DDBJ whole genome shotgun (WGS) entry which is preliminary data.</text>
</comment>
<dbReference type="GO" id="GO:0005391">
    <property type="term" value="F:P-type sodium:potassium-exchanging transporter activity"/>
    <property type="evidence" value="ECO:0007669"/>
    <property type="project" value="TreeGrafter"/>
</dbReference>
<dbReference type="Proteomes" id="UP001175271">
    <property type="component" value="Unassembled WGS sequence"/>
</dbReference>
<dbReference type="InterPro" id="IPR001757">
    <property type="entry name" value="P_typ_ATPase"/>
</dbReference>
<dbReference type="InterPro" id="IPR006068">
    <property type="entry name" value="ATPase_P-typ_cation-transptr_C"/>
</dbReference>
<dbReference type="GO" id="GO:0006364">
    <property type="term" value="P:rRNA processing"/>
    <property type="evidence" value="ECO:0007669"/>
    <property type="project" value="InterPro"/>
</dbReference>
<dbReference type="GO" id="GO:1902600">
    <property type="term" value="P:proton transmembrane transport"/>
    <property type="evidence" value="ECO:0007669"/>
    <property type="project" value="TreeGrafter"/>
</dbReference>
<protein>
    <recommendedName>
        <fullName evidence="10">Cation-transporting P-type ATPase N-terminal domain-containing protein</fullName>
    </recommendedName>
</protein>
<keyword evidence="7 9" id="KW-1133">Transmembrane helix</keyword>
<dbReference type="Gene3D" id="3.40.50.1000">
    <property type="entry name" value="HAD superfamily/HAD-like"/>
    <property type="match status" value="1"/>
</dbReference>
<accession>A0AA39MA84</accession>
<dbReference type="PANTHER" id="PTHR43294">
    <property type="entry name" value="SODIUM/POTASSIUM-TRANSPORTING ATPASE SUBUNIT ALPHA"/>
    <property type="match status" value="1"/>
</dbReference>
<keyword evidence="6" id="KW-1278">Translocase</keyword>
<evidence type="ECO:0000313" key="11">
    <source>
        <dbReference type="EMBL" id="KAK0426423.1"/>
    </source>
</evidence>
<dbReference type="NCBIfam" id="TIGR01494">
    <property type="entry name" value="ATPase_P-type"/>
    <property type="match status" value="2"/>
</dbReference>
<dbReference type="FunFam" id="3.40.50.1000:FF:000083">
    <property type="entry name" value="Sodium/potassium-transporting ATPase subunit alpha"/>
    <property type="match status" value="1"/>
</dbReference>
<dbReference type="InterPro" id="IPR023298">
    <property type="entry name" value="ATPase_P-typ_TM_dom_sf"/>
</dbReference>
<feature type="domain" description="Cation-transporting P-type ATPase N-terminal" evidence="10">
    <location>
        <begin position="456"/>
        <end position="538"/>
    </location>
</feature>
<evidence type="ECO:0000256" key="4">
    <source>
        <dbReference type="ARBA" id="ARBA00022741"/>
    </source>
</evidence>
<keyword evidence="8 9" id="KW-0472">Membrane</keyword>
<dbReference type="GO" id="GO:0016887">
    <property type="term" value="F:ATP hydrolysis activity"/>
    <property type="evidence" value="ECO:0007669"/>
    <property type="project" value="InterPro"/>
</dbReference>
<dbReference type="GO" id="GO:1990573">
    <property type="term" value="P:potassium ion import across plasma membrane"/>
    <property type="evidence" value="ECO:0007669"/>
    <property type="project" value="TreeGrafter"/>
</dbReference>
<dbReference type="Gene3D" id="1.20.1110.10">
    <property type="entry name" value="Calcium-transporting ATPase, transmembrane domain"/>
    <property type="match status" value="2"/>
</dbReference>
<dbReference type="InterPro" id="IPR023299">
    <property type="entry name" value="ATPase_P-typ_cyto_dom_N"/>
</dbReference>
<dbReference type="InterPro" id="IPR023214">
    <property type="entry name" value="HAD_sf"/>
</dbReference>
<dbReference type="GO" id="GO:0004519">
    <property type="term" value="F:endonuclease activity"/>
    <property type="evidence" value="ECO:0007669"/>
    <property type="project" value="InterPro"/>
</dbReference>
<gene>
    <name evidence="11" type="ORF">QR680_009701</name>
</gene>
<dbReference type="InterPro" id="IPR018303">
    <property type="entry name" value="ATPase_P-typ_P_site"/>
</dbReference>
<feature type="transmembrane region" description="Helical" evidence="9">
    <location>
        <begin position="745"/>
        <end position="773"/>
    </location>
</feature>
<feature type="transmembrane region" description="Helical" evidence="9">
    <location>
        <begin position="1460"/>
        <end position="1484"/>
    </location>
</feature>
<proteinExistence type="predicted"/>
<dbReference type="InterPro" id="IPR007174">
    <property type="entry name" value="Las1"/>
</dbReference>
<dbReference type="SUPFAM" id="SSF81653">
    <property type="entry name" value="Calcium ATPase, transduction domain A"/>
    <property type="match status" value="1"/>
</dbReference>
<dbReference type="Gene3D" id="2.70.150.10">
    <property type="entry name" value="Calcium-transporting ATPase, cytoplasmic transduction domain A"/>
    <property type="match status" value="1"/>
</dbReference>
<dbReference type="InterPro" id="IPR004014">
    <property type="entry name" value="ATPase_P-typ_cation-transptr_N"/>
</dbReference>
<dbReference type="PRINTS" id="PR00121">
    <property type="entry name" value="NAKATPASE"/>
</dbReference>
<dbReference type="InterPro" id="IPR008250">
    <property type="entry name" value="ATPase_P-typ_transduc_dom_A_sf"/>
</dbReference>
<sequence length="1534" mass="172690">MPPQSSKKRQKKEGKSVKLRCWQVPFNKVEWTIVRNLFQSNDPEHLYVVLNMLSMWKTRMGRNTPLAVTISDFLIRARQMEASAPYWSWETQSQLEMTYSTAIIRFINYVNEMGQKAVHRFTSISESLRPLGIPEWVINARHASTHKNMPPVGILRASVDFCRAWLWKFYWDKPIEESVQWKQISSDGHANGGNNSISVNADSDIEIISDDEIEILPSTSSTPARNSSMTDSLADSAIFENSKDGSIQDDDDIIYTVDDLQATDDVKEEDSGEPQPKKICTGPSFESDIIVLDDVVEDPVVDADCGDSADADNWKLADDWNVVCPMGLTKDQTAESLCLGFSLQDDCSEQEPVQFSVGMYPKVVDHCSTQFPSINIDEQKTSWGRRAVVALEEVLLREFEGSDDVTVCVRMTVSEMIKAHPWCRAPKCIRRFMRKRVHPTMDSPVDRRNNLGISYVEHHLSVEEIRDIYSDSFIDADSPENSDGLSTIEARKRLADGGANIIDPPKEVSNLFLFARQFLYKFWLLLLGAAVLSIFTYFIHLAHGHSEPLNLYCSLILLVIVVFMSFLSFWQEKRAIKVVSNFRNLLPPTCFALRDCEERLITTAELVVGDLVTIRSGSRIPADLRILRSNGLKIEASAITGEPQAADYTHEAAANHITVFDARNVAFKGSYCIEGDGVGVVIRTGKYTVLGGIADIQSRVSQNESQLQAEINKFVQFISIVALCMATVFFFIGCVVARFENVLDHFIMGFLVIIVANVPQGLPATVMSQLAIIGRRMAKKNVFIKRLDGIDELGAASVICTDKTGTLTQNLMVLTDLWYNKRHVSTHAEVKQAHLLTMKHMIKRQLPEKPLPDIMAVMSVCNRAQFEKSRRSMRRISTMRAMQKINSESRTTGKQTKLFTVIDPETGHESIRSPRSQRFEESLSDVEDAMPETDEDCFTPSNRDERERNEIIGTPSDVALLRYVEQNGSVNAIRKRYQVLFEIPFNSVRRWQLVVTRNLMASKSADALLAEPPAEGEFQYLIMMKGAPEEILSLCDRMIINDEIMEITDEFKEDCKAAWEHFGYEGRRVIAFAHKHFNAKVGVRFNLEDDQWPQTGMVFLGMAAIMDPPRDDAAAAIKQCKEAGIKVFMITGDHPTTATAIASQIGLIGTPNDTVEARGHHQVKLSVAPGPTEDWTVVLGEDLAGMDRPQWDALLDHKYIVFARTTPEQKLSIVEECQKRGETVAVTGGGVNDAPALARANVGIAMGVNGSDIAKQAADIILTDDNFASIVKGIEEGRLLFDNLRLSIAYTLAHLWPEVYPIVLNFTLGLPLGLGPLQILSIDLASELPPAISLAYENPERDIMRTPPRHRTAKLVSKGLMVYSYIFAGTFITLGCIMSYLSVYWAHDIYINDLIFTAEHNWKVGAQNFTTSRGVVYTEEQQLFIRGQAAAAWQVTLVMSQVFHLYMCTTRRVSFFQHGITNLVSVFAVIIEILLLNLFVYTPAVQYIMETNTPPTHVWIFAPIVGLYLLLFNETRKFFIRRWPKNRVVRMFKW</sequence>
<dbReference type="GO" id="GO:0030007">
    <property type="term" value="P:intracellular potassium ion homeostasis"/>
    <property type="evidence" value="ECO:0007669"/>
    <property type="project" value="TreeGrafter"/>
</dbReference>
<dbReference type="Pfam" id="PF00689">
    <property type="entry name" value="Cation_ATPase_C"/>
    <property type="match status" value="1"/>
</dbReference>
<keyword evidence="5" id="KW-0067">ATP-binding</keyword>
<reference evidence="11" key="1">
    <citation type="submission" date="2023-06" db="EMBL/GenBank/DDBJ databases">
        <title>Genomic analysis of the entomopathogenic nematode Steinernema hermaphroditum.</title>
        <authorList>
            <person name="Schwarz E.M."/>
            <person name="Heppert J.K."/>
            <person name="Baniya A."/>
            <person name="Schwartz H.T."/>
            <person name="Tan C.-H."/>
            <person name="Antoshechkin I."/>
            <person name="Sternberg P.W."/>
            <person name="Goodrich-Blair H."/>
            <person name="Dillman A.R."/>
        </authorList>
    </citation>
    <scope>NUCLEOTIDE SEQUENCE</scope>
    <source>
        <strain evidence="11">PS9179</strain>
        <tissue evidence="11">Whole animal</tissue>
    </source>
</reference>
<feature type="transmembrane region" description="Helical" evidence="9">
    <location>
        <begin position="1496"/>
        <end position="1512"/>
    </location>
</feature>
<keyword evidence="3 9" id="KW-0812">Transmembrane</keyword>
<dbReference type="Pfam" id="PF00690">
    <property type="entry name" value="Cation_ATPase_N"/>
    <property type="match status" value="1"/>
</dbReference>
<evidence type="ECO:0000256" key="1">
    <source>
        <dbReference type="ARBA" id="ARBA00004651"/>
    </source>
</evidence>
<dbReference type="FunFam" id="1.20.1110.10:FF:000064">
    <property type="entry name" value="Cation transporting ATPase"/>
    <property type="match status" value="1"/>
</dbReference>
<evidence type="ECO:0000256" key="6">
    <source>
        <dbReference type="ARBA" id="ARBA00022967"/>
    </source>
</evidence>
<comment type="subcellular location">
    <subcellularLocation>
        <location evidence="1">Cell membrane</location>
        <topology evidence="1">Multi-pass membrane protein</topology>
    </subcellularLocation>
</comment>
<dbReference type="PRINTS" id="PR00119">
    <property type="entry name" value="CATATPASE"/>
</dbReference>
<dbReference type="GO" id="GO:0036376">
    <property type="term" value="P:sodium ion export across plasma membrane"/>
    <property type="evidence" value="ECO:0007669"/>
    <property type="project" value="TreeGrafter"/>
</dbReference>
<feature type="transmembrane region" description="Helical" evidence="9">
    <location>
        <begin position="1360"/>
        <end position="1386"/>
    </location>
</feature>
<evidence type="ECO:0000256" key="9">
    <source>
        <dbReference type="SAM" id="Phobius"/>
    </source>
</evidence>
<evidence type="ECO:0000256" key="2">
    <source>
        <dbReference type="ARBA" id="ARBA00022475"/>
    </source>
</evidence>
<dbReference type="GO" id="GO:0005524">
    <property type="term" value="F:ATP binding"/>
    <property type="evidence" value="ECO:0007669"/>
    <property type="project" value="UniProtKB-KW"/>
</dbReference>
<dbReference type="GO" id="GO:0090730">
    <property type="term" value="C:Las1 complex"/>
    <property type="evidence" value="ECO:0007669"/>
    <property type="project" value="InterPro"/>
</dbReference>
<dbReference type="Pfam" id="PF04031">
    <property type="entry name" value="Las1"/>
    <property type="match status" value="1"/>
</dbReference>
<evidence type="ECO:0000256" key="3">
    <source>
        <dbReference type="ARBA" id="ARBA00022692"/>
    </source>
</evidence>
<dbReference type="SUPFAM" id="SSF81665">
    <property type="entry name" value="Calcium ATPase, transmembrane domain M"/>
    <property type="match status" value="1"/>
</dbReference>
<evidence type="ECO:0000259" key="10">
    <source>
        <dbReference type="SMART" id="SM00831"/>
    </source>
</evidence>
<dbReference type="InterPro" id="IPR059000">
    <property type="entry name" value="ATPase_P-type_domA"/>
</dbReference>
<evidence type="ECO:0000256" key="8">
    <source>
        <dbReference type="ARBA" id="ARBA00023136"/>
    </source>
</evidence>
<dbReference type="InterPro" id="IPR036412">
    <property type="entry name" value="HAD-like_sf"/>
</dbReference>
<dbReference type="PROSITE" id="PS00154">
    <property type="entry name" value="ATPASE_E1_E2"/>
    <property type="match status" value="1"/>
</dbReference>
<dbReference type="Pfam" id="PF13246">
    <property type="entry name" value="Cation_ATPase"/>
    <property type="match status" value="1"/>
</dbReference>
<name>A0AA39MA84_9BILA</name>
<evidence type="ECO:0000313" key="12">
    <source>
        <dbReference type="Proteomes" id="UP001175271"/>
    </source>
</evidence>
<feature type="transmembrane region" description="Helical" evidence="9">
    <location>
        <begin position="714"/>
        <end position="739"/>
    </location>
</feature>
<dbReference type="PANTHER" id="PTHR43294:SF21">
    <property type="entry name" value="CATION TRANSPORTING ATPASE"/>
    <property type="match status" value="1"/>
</dbReference>
<keyword evidence="4" id="KW-0547">Nucleotide-binding</keyword>
<organism evidence="11 12">
    <name type="scientific">Steinernema hermaphroditum</name>
    <dbReference type="NCBI Taxonomy" id="289476"/>
    <lineage>
        <taxon>Eukaryota</taxon>
        <taxon>Metazoa</taxon>
        <taxon>Ecdysozoa</taxon>
        <taxon>Nematoda</taxon>
        <taxon>Chromadorea</taxon>
        <taxon>Rhabditida</taxon>
        <taxon>Tylenchina</taxon>
        <taxon>Panagrolaimomorpha</taxon>
        <taxon>Strongyloidoidea</taxon>
        <taxon>Steinernematidae</taxon>
        <taxon>Steinernema</taxon>
    </lineage>
</organism>
<evidence type="ECO:0000256" key="7">
    <source>
        <dbReference type="ARBA" id="ARBA00022989"/>
    </source>
</evidence>
<feature type="transmembrane region" description="Helical" evidence="9">
    <location>
        <begin position="549"/>
        <end position="570"/>
    </location>
</feature>
<dbReference type="EMBL" id="JAUCMV010000001">
    <property type="protein sequence ID" value="KAK0426423.1"/>
    <property type="molecule type" value="Genomic_DNA"/>
</dbReference>
<evidence type="ECO:0000256" key="5">
    <source>
        <dbReference type="ARBA" id="ARBA00022840"/>
    </source>
</evidence>